<evidence type="ECO:0000313" key="2">
    <source>
        <dbReference type="EMBL" id="VDC86683.1"/>
    </source>
</evidence>
<dbReference type="AlphaFoldDB" id="A0A3P6AGY5"/>
<proteinExistence type="predicted"/>
<feature type="region of interest" description="Disordered" evidence="1">
    <location>
        <begin position="21"/>
        <end position="52"/>
    </location>
</feature>
<feature type="compositionally biased region" description="Polar residues" evidence="1">
    <location>
        <begin position="42"/>
        <end position="52"/>
    </location>
</feature>
<name>A0A3P6AGY5_BRAOL</name>
<feature type="non-terminal residue" evidence="2">
    <location>
        <position position="139"/>
    </location>
</feature>
<reference evidence="2" key="1">
    <citation type="submission" date="2018-11" db="EMBL/GenBank/DDBJ databases">
        <authorList>
            <consortium name="Genoscope - CEA"/>
            <person name="William W."/>
        </authorList>
    </citation>
    <scope>NUCLEOTIDE SEQUENCE</scope>
</reference>
<gene>
    <name evidence="2" type="ORF">BOLC3T13469H</name>
</gene>
<evidence type="ECO:0000256" key="1">
    <source>
        <dbReference type="SAM" id="MobiDB-lite"/>
    </source>
</evidence>
<accession>A0A3P6AGY5</accession>
<sequence>MLPRRAPLAVPKVRRIGFFTSIEPSPETPRPNRSLSGPAEAITSSSPLSDSPPVNSFLRFRYRCRVTIRISWPLALLPSPDLPRSVDSWRVTGLSSSGVIILWIRRLGHHRLGHRRRRVTERCLRIRGPCFLHVQKDLC</sequence>
<protein>
    <submittedName>
        <fullName evidence="2">Uncharacterized protein</fullName>
    </submittedName>
</protein>
<organism evidence="2">
    <name type="scientific">Brassica oleracea</name>
    <name type="common">Wild cabbage</name>
    <dbReference type="NCBI Taxonomy" id="3712"/>
    <lineage>
        <taxon>Eukaryota</taxon>
        <taxon>Viridiplantae</taxon>
        <taxon>Streptophyta</taxon>
        <taxon>Embryophyta</taxon>
        <taxon>Tracheophyta</taxon>
        <taxon>Spermatophyta</taxon>
        <taxon>Magnoliopsida</taxon>
        <taxon>eudicotyledons</taxon>
        <taxon>Gunneridae</taxon>
        <taxon>Pentapetalae</taxon>
        <taxon>rosids</taxon>
        <taxon>malvids</taxon>
        <taxon>Brassicales</taxon>
        <taxon>Brassicaceae</taxon>
        <taxon>Brassiceae</taxon>
        <taxon>Brassica</taxon>
    </lineage>
</organism>
<dbReference type="EMBL" id="LR031872">
    <property type="protein sequence ID" value="VDC86683.1"/>
    <property type="molecule type" value="Genomic_DNA"/>
</dbReference>